<evidence type="ECO:0008006" key="3">
    <source>
        <dbReference type="Google" id="ProtNLM"/>
    </source>
</evidence>
<proteinExistence type="predicted"/>
<dbReference type="AlphaFoldDB" id="A0A6C0D8I2"/>
<sequence length="131" mass="15474">MNNMNHKNMKEFYKILLIFIIFIGLDFIYLNSIKKMFNNQIKLIQGSAIQINLFAAFLCYISLVFGLYYFIIKEKKTIFQAFLLGLVIYTVYEFTNWSLFTKWKPLTVLIDSLWGGILFMLTTAIVYQVYG</sequence>
<dbReference type="EMBL" id="MN739549">
    <property type="protein sequence ID" value="QHT12672.1"/>
    <property type="molecule type" value="Genomic_DNA"/>
</dbReference>
<organism evidence="2">
    <name type="scientific">viral metagenome</name>
    <dbReference type="NCBI Taxonomy" id="1070528"/>
    <lineage>
        <taxon>unclassified sequences</taxon>
        <taxon>metagenomes</taxon>
        <taxon>organismal metagenomes</taxon>
    </lineage>
</organism>
<feature type="transmembrane region" description="Helical" evidence="1">
    <location>
        <begin position="106"/>
        <end position="130"/>
    </location>
</feature>
<reference evidence="2" key="1">
    <citation type="journal article" date="2020" name="Nature">
        <title>Giant virus diversity and host interactions through global metagenomics.</title>
        <authorList>
            <person name="Schulz F."/>
            <person name="Roux S."/>
            <person name="Paez-Espino D."/>
            <person name="Jungbluth S."/>
            <person name="Walsh D.A."/>
            <person name="Denef V.J."/>
            <person name="McMahon K.D."/>
            <person name="Konstantinidis K.T."/>
            <person name="Eloe-Fadrosh E.A."/>
            <person name="Kyrpides N.C."/>
            <person name="Woyke T."/>
        </authorList>
    </citation>
    <scope>NUCLEOTIDE SEQUENCE</scope>
    <source>
        <strain evidence="2">GVMAG-M-3300023174-130</strain>
    </source>
</reference>
<accession>A0A6C0D8I2</accession>
<evidence type="ECO:0000256" key="1">
    <source>
        <dbReference type="SAM" id="Phobius"/>
    </source>
</evidence>
<dbReference type="InterPro" id="IPR018687">
    <property type="entry name" value="DUF2177_membr"/>
</dbReference>
<keyword evidence="1" id="KW-0472">Membrane</keyword>
<feature type="transmembrane region" description="Helical" evidence="1">
    <location>
        <begin position="77"/>
        <end position="94"/>
    </location>
</feature>
<feature type="transmembrane region" description="Helical" evidence="1">
    <location>
        <begin position="12"/>
        <end position="30"/>
    </location>
</feature>
<dbReference type="Pfam" id="PF09945">
    <property type="entry name" value="DUF2177"/>
    <property type="match status" value="1"/>
</dbReference>
<keyword evidence="1" id="KW-1133">Transmembrane helix</keyword>
<evidence type="ECO:0000313" key="2">
    <source>
        <dbReference type="EMBL" id="QHT12672.1"/>
    </source>
</evidence>
<name>A0A6C0D8I2_9ZZZZ</name>
<feature type="transmembrane region" description="Helical" evidence="1">
    <location>
        <begin position="51"/>
        <end position="71"/>
    </location>
</feature>
<keyword evidence="1" id="KW-0812">Transmembrane</keyword>
<protein>
    <recommendedName>
        <fullName evidence="3">DUF2177 family protein</fullName>
    </recommendedName>
</protein>